<keyword evidence="2" id="KW-0288">FMN</keyword>
<reference evidence="4" key="2">
    <citation type="journal article" date="2021" name="PeerJ">
        <title>Extensive microbial diversity within the chicken gut microbiome revealed by metagenomics and culture.</title>
        <authorList>
            <person name="Gilroy R."/>
            <person name="Ravi A."/>
            <person name="Getino M."/>
            <person name="Pursley I."/>
            <person name="Horton D.L."/>
            <person name="Alikhan N.F."/>
            <person name="Baker D."/>
            <person name="Gharbi K."/>
            <person name="Hall N."/>
            <person name="Watson M."/>
            <person name="Adriaenssens E.M."/>
            <person name="Foster-Nyarko E."/>
            <person name="Jarju S."/>
            <person name="Secka A."/>
            <person name="Antonio M."/>
            <person name="Oren A."/>
            <person name="Chaudhuri R.R."/>
            <person name="La Ragione R."/>
            <person name="Hildebrand F."/>
            <person name="Pallen M.J."/>
        </authorList>
    </citation>
    <scope>NUCLEOTIDE SEQUENCE</scope>
    <source>
        <strain evidence="4">CHK199-13235</strain>
    </source>
</reference>
<evidence type="ECO:0000313" key="5">
    <source>
        <dbReference type="Proteomes" id="UP000824002"/>
    </source>
</evidence>
<dbReference type="SUPFAM" id="SSF52218">
    <property type="entry name" value="Flavoproteins"/>
    <property type="match status" value="1"/>
</dbReference>
<dbReference type="AlphaFoldDB" id="A0A9D1FKN9"/>
<dbReference type="PANTHER" id="PTHR43278">
    <property type="entry name" value="NAD(P)H-DEPENDENT FMN-CONTAINING OXIDOREDUCTASE YWQN-RELATED"/>
    <property type="match status" value="1"/>
</dbReference>
<reference evidence="4" key="1">
    <citation type="submission" date="2020-10" db="EMBL/GenBank/DDBJ databases">
        <authorList>
            <person name="Gilroy R."/>
        </authorList>
    </citation>
    <scope>NUCLEOTIDE SEQUENCE</scope>
    <source>
        <strain evidence="4">CHK199-13235</strain>
    </source>
</reference>
<protein>
    <submittedName>
        <fullName evidence="4">Flavodoxin family protein</fullName>
    </submittedName>
</protein>
<organism evidence="4 5">
    <name type="scientific">Candidatus Merdivicinus excrementipullorum</name>
    <dbReference type="NCBI Taxonomy" id="2840867"/>
    <lineage>
        <taxon>Bacteria</taxon>
        <taxon>Bacillati</taxon>
        <taxon>Bacillota</taxon>
        <taxon>Clostridia</taxon>
        <taxon>Eubacteriales</taxon>
        <taxon>Oscillospiraceae</taxon>
        <taxon>Oscillospiraceae incertae sedis</taxon>
        <taxon>Candidatus Merdivicinus</taxon>
    </lineage>
</organism>
<keyword evidence="1" id="KW-0285">Flavoprotein</keyword>
<feature type="domain" description="NADPH-dependent FMN reductase-like" evidence="3">
    <location>
        <begin position="1"/>
        <end position="145"/>
    </location>
</feature>
<dbReference type="EMBL" id="DVJP01000015">
    <property type="protein sequence ID" value="HIS75469.1"/>
    <property type="molecule type" value="Genomic_DNA"/>
</dbReference>
<evidence type="ECO:0000313" key="4">
    <source>
        <dbReference type="EMBL" id="HIS75469.1"/>
    </source>
</evidence>
<dbReference type="GO" id="GO:0016491">
    <property type="term" value="F:oxidoreductase activity"/>
    <property type="evidence" value="ECO:0007669"/>
    <property type="project" value="InterPro"/>
</dbReference>
<dbReference type="InterPro" id="IPR005025">
    <property type="entry name" value="FMN_Rdtase-like_dom"/>
</dbReference>
<dbReference type="Pfam" id="PF03358">
    <property type="entry name" value="FMN_red"/>
    <property type="match status" value="1"/>
</dbReference>
<accession>A0A9D1FKN9</accession>
<proteinExistence type="predicted"/>
<dbReference type="Proteomes" id="UP000824002">
    <property type="component" value="Unassembled WGS sequence"/>
</dbReference>
<evidence type="ECO:0000256" key="1">
    <source>
        <dbReference type="ARBA" id="ARBA00022630"/>
    </source>
</evidence>
<gene>
    <name evidence="4" type="ORF">IAB51_01535</name>
</gene>
<dbReference type="Gene3D" id="3.40.50.360">
    <property type="match status" value="1"/>
</dbReference>
<comment type="caution">
    <text evidence="4">The sequence shown here is derived from an EMBL/GenBank/DDBJ whole genome shotgun (WGS) entry which is preliminary data.</text>
</comment>
<sequence length="187" mass="20428">MKTLILNGSPRKNGNTAHLIEQFKAQLGGEFTVIQADGSIAPCKDCRRCFVKPGCAIHDSMEKVWKALMESDLVVLAFPVYFNQPCGQLLTLATRFQYAYVSQYIRKDPDFSLGKRKGAVLLTAGGSTKDIGPAVDTAREILKLCGADLSGVACALHTDKIPAREDLDAREQVRKLAAILKLSESEQ</sequence>
<name>A0A9D1FKN9_9FIRM</name>
<evidence type="ECO:0000256" key="2">
    <source>
        <dbReference type="ARBA" id="ARBA00022643"/>
    </source>
</evidence>
<dbReference type="InterPro" id="IPR029039">
    <property type="entry name" value="Flavoprotein-like_sf"/>
</dbReference>
<dbReference type="InterPro" id="IPR051796">
    <property type="entry name" value="ISF_SsuE-like"/>
</dbReference>
<dbReference type="PANTHER" id="PTHR43278:SF2">
    <property type="entry name" value="IRON-SULFUR FLAVOPROTEIN"/>
    <property type="match status" value="1"/>
</dbReference>
<evidence type="ECO:0000259" key="3">
    <source>
        <dbReference type="Pfam" id="PF03358"/>
    </source>
</evidence>